<accession>A0ACC1T416</accession>
<protein>
    <submittedName>
        <fullName evidence="1">Uncharacterized protein</fullName>
    </submittedName>
</protein>
<evidence type="ECO:0000313" key="1">
    <source>
        <dbReference type="EMBL" id="KAJ3552510.1"/>
    </source>
</evidence>
<dbReference type="EMBL" id="JANHOG010000652">
    <property type="protein sequence ID" value="KAJ3552510.1"/>
    <property type="molecule type" value="Genomic_DNA"/>
</dbReference>
<organism evidence="1 2">
    <name type="scientific">Phlebia brevispora</name>
    <dbReference type="NCBI Taxonomy" id="194682"/>
    <lineage>
        <taxon>Eukaryota</taxon>
        <taxon>Fungi</taxon>
        <taxon>Dikarya</taxon>
        <taxon>Basidiomycota</taxon>
        <taxon>Agaricomycotina</taxon>
        <taxon>Agaricomycetes</taxon>
        <taxon>Polyporales</taxon>
        <taxon>Meruliaceae</taxon>
        <taxon>Phlebia</taxon>
    </lineage>
</organism>
<evidence type="ECO:0000313" key="2">
    <source>
        <dbReference type="Proteomes" id="UP001148662"/>
    </source>
</evidence>
<comment type="caution">
    <text evidence="1">The sequence shown here is derived from an EMBL/GenBank/DDBJ whole genome shotgun (WGS) entry which is preliminary data.</text>
</comment>
<gene>
    <name evidence="1" type="ORF">NM688_g4115</name>
</gene>
<dbReference type="Proteomes" id="UP001148662">
    <property type="component" value="Unassembled WGS sequence"/>
</dbReference>
<reference evidence="1" key="1">
    <citation type="submission" date="2022-07" db="EMBL/GenBank/DDBJ databases">
        <title>Genome Sequence of Phlebia brevispora.</title>
        <authorList>
            <person name="Buettner E."/>
        </authorList>
    </citation>
    <scope>NUCLEOTIDE SEQUENCE</scope>
    <source>
        <strain evidence="1">MPL23</strain>
    </source>
</reference>
<keyword evidence="2" id="KW-1185">Reference proteome</keyword>
<name>A0ACC1T416_9APHY</name>
<proteinExistence type="predicted"/>
<sequence length="484" mass="54076">MDSAPFQRHDAPALSSFGMNHIVQVLLLSAYKVTTKLAVLVSIRSAHICYPINHSPLETSGLTLWIATASLFGPNLINERIIIDASLHAYLPPSIRGPNAKRQLTEFALDLRLWKHPVPISTMAKWFNAPATDLIIDTQRVINGVSVKMAARRYLPSGSSLSAAGLTLLCLHGIGSHKELWEPILENVFQHRCAADAKLPSIREIWLLDCQNHGDSALLNASIEWSKESLFSTEWAAAVAFFHETYLKSHRVVCVCNSGGALAALGSVRYLHHWRAIPYEAAILVEPTVAPRSTTPEDLDAWIERLKATSRAAIRRRDVWNSYQDAFAYFTKRYPWKEWDKHMVQLFVEHGLRPIRDDDLRVTLKCPKHLEADTYGVPAEIVILAMEEIERLCDKIPVHILFGEYDDFMPEHCKTYIRDMGCAGRITSVTSVPEAGHFVALEKPFAVAQWLRQTLVRLNLPSSVAVPGSQGLASNRAVAASARL</sequence>